<evidence type="ECO:0000259" key="8">
    <source>
        <dbReference type="Pfam" id="PF04039"/>
    </source>
</evidence>
<feature type="transmembrane region" description="Helical" evidence="7">
    <location>
        <begin position="85"/>
        <end position="108"/>
    </location>
</feature>
<accession>A0ABR4WEK6</accession>
<protein>
    <submittedName>
        <fullName evidence="9">Monovalent cation/H+ antiporter subunit B</fullName>
    </submittedName>
</protein>
<evidence type="ECO:0000256" key="7">
    <source>
        <dbReference type="SAM" id="Phobius"/>
    </source>
</evidence>
<dbReference type="RefSeq" id="WP_052042539.1">
    <property type="nucleotide sequence ID" value="NZ_ARXU01000003.1"/>
</dbReference>
<sequence length="155" mass="16669">MTRERRIPPPDRNALRTQSLILRTTGFFLLPLLLLFALFLLLRGHNAPGGGFIAGLVASAAIAVHLFAMSEAGARRVLRVDPRDLFAWGLILALVAGVLGLFSGQPFLTAHWLTVSLPVFGELKLGSPLLFDLGVFLVVVGTASTIIINLAEQDT</sequence>
<organism evidence="9 10">
    <name type="scientific">Alcanivorax jadensis T9</name>
    <dbReference type="NCBI Taxonomy" id="1177181"/>
    <lineage>
        <taxon>Bacteria</taxon>
        <taxon>Pseudomonadati</taxon>
        <taxon>Pseudomonadota</taxon>
        <taxon>Gammaproteobacteria</taxon>
        <taxon>Oceanospirillales</taxon>
        <taxon>Alcanivoracaceae</taxon>
        <taxon>Alcanivorax</taxon>
    </lineage>
</organism>
<dbReference type="Pfam" id="PF04039">
    <property type="entry name" value="MnhB"/>
    <property type="match status" value="1"/>
</dbReference>
<evidence type="ECO:0000313" key="10">
    <source>
        <dbReference type="Proteomes" id="UP000029443"/>
    </source>
</evidence>
<keyword evidence="10" id="KW-1185">Reference proteome</keyword>
<name>A0ABR4WEK6_9GAMM</name>
<gene>
    <name evidence="9" type="ORF">T9A_01175</name>
</gene>
<dbReference type="InterPro" id="IPR050622">
    <property type="entry name" value="CPA3_antiporter_subunitB"/>
</dbReference>
<dbReference type="Proteomes" id="UP000029443">
    <property type="component" value="Unassembled WGS sequence"/>
</dbReference>
<proteinExistence type="inferred from homology"/>
<evidence type="ECO:0000256" key="6">
    <source>
        <dbReference type="ARBA" id="ARBA00023136"/>
    </source>
</evidence>
<evidence type="ECO:0000256" key="4">
    <source>
        <dbReference type="ARBA" id="ARBA00022692"/>
    </source>
</evidence>
<evidence type="ECO:0000256" key="1">
    <source>
        <dbReference type="ARBA" id="ARBA00004651"/>
    </source>
</evidence>
<dbReference type="NCBIfam" id="NF009163">
    <property type="entry name" value="PRK12509.1"/>
    <property type="match status" value="1"/>
</dbReference>
<evidence type="ECO:0000256" key="3">
    <source>
        <dbReference type="ARBA" id="ARBA00022475"/>
    </source>
</evidence>
<dbReference type="PANTHER" id="PTHR33932:SF4">
    <property type="entry name" value="NA(+)_H(+) ANTIPORTER SUBUNIT B"/>
    <property type="match status" value="1"/>
</dbReference>
<feature type="transmembrane region" description="Helical" evidence="7">
    <location>
        <begin position="128"/>
        <end position="151"/>
    </location>
</feature>
<feature type="domain" description="Na+/H+ antiporter MnhB subunit-related protein" evidence="8">
    <location>
        <begin position="21"/>
        <end position="144"/>
    </location>
</feature>
<evidence type="ECO:0000313" key="9">
    <source>
        <dbReference type="EMBL" id="KGD61966.1"/>
    </source>
</evidence>
<comment type="caution">
    <text evidence="9">The sequence shown here is derived from an EMBL/GenBank/DDBJ whole genome shotgun (WGS) entry which is preliminary data.</text>
</comment>
<feature type="transmembrane region" description="Helical" evidence="7">
    <location>
        <begin position="20"/>
        <end position="40"/>
    </location>
</feature>
<keyword evidence="5 7" id="KW-1133">Transmembrane helix</keyword>
<comment type="similarity">
    <text evidence="2">Belongs to the CPA3 antiporters (TC 2.A.63) subunit B family.</text>
</comment>
<evidence type="ECO:0000256" key="5">
    <source>
        <dbReference type="ARBA" id="ARBA00022989"/>
    </source>
</evidence>
<dbReference type="PANTHER" id="PTHR33932">
    <property type="entry name" value="NA(+)/H(+) ANTIPORTER SUBUNIT B"/>
    <property type="match status" value="1"/>
</dbReference>
<comment type="subcellular location">
    <subcellularLocation>
        <location evidence="1">Cell membrane</location>
        <topology evidence="1">Multi-pass membrane protein</topology>
    </subcellularLocation>
</comment>
<keyword evidence="3" id="KW-1003">Cell membrane</keyword>
<dbReference type="EMBL" id="ARXU01000003">
    <property type="protein sequence ID" value="KGD61966.1"/>
    <property type="molecule type" value="Genomic_DNA"/>
</dbReference>
<dbReference type="InterPro" id="IPR007182">
    <property type="entry name" value="MnhB"/>
</dbReference>
<feature type="transmembrane region" description="Helical" evidence="7">
    <location>
        <begin position="52"/>
        <end position="73"/>
    </location>
</feature>
<keyword evidence="6 7" id="KW-0472">Membrane</keyword>
<reference evidence="9 10" key="1">
    <citation type="submission" date="2012-09" db="EMBL/GenBank/DDBJ databases">
        <title>Genome Sequence of alkane-degrading Bacterium Alcanivorax jadensis T9.</title>
        <authorList>
            <person name="Lai Q."/>
            <person name="Shao Z."/>
        </authorList>
    </citation>
    <scope>NUCLEOTIDE SEQUENCE [LARGE SCALE GENOMIC DNA]</scope>
    <source>
        <strain evidence="9 10">T9</strain>
    </source>
</reference>
<keyword evidence="4 7" id="KW-0812">Transmembrane</keyword>
<evidence type="ECO:0000256" key="2">
    <source>
        <dbReference type="ARBA" id="ARBA00009425"/>
    </source>
</evidence>